<dbReference type="EMBL" id="JACHEK010000007">
    <property type="protein sequence ID" value="MBB6145418.1"/>
    <property type="molecule type" value="Genomic_DNA"/>
</dbReference>
<evidence type="ECO:0000313" key="3">
    <source>
        <dbReference type="Proteomes" id="UP000538666"/>
    </source>
</evidence>
<comment type="caution">
    <text evidence="2">The sequence shown here is derived from an EMBL/GenBank/DDBJ whole genome shotgun (WGS) entry which is preliminary data.</text>
</comment>
<gene>
    <name evidence="2" type="ORF">HNQ77_003379</name>
</gene>
<dbReference type="AlphaFoldDB" id="A0A841K461"/>
<organism evidence="2 3">
    <name type="scientific">Silvibacterium bohemicum</name>
    <dbReference type="NCBI Taxonomy" id="1577686"/>
    <lineage>
        <taxon>Bacteria</taxon>
        <taxon>Pseudomonadati</taxon>
        <taxon>Acidobacteriota</taxon>
        <taxon>Terriglobia</taxon>
        <taxon>Terriglobales</taxon>
        <taxon>Acidobacteriaceae</taxon>
        <taxon>Silvibacterium</taxon>
    </lineage>
</organism>
<sequence length="166" mass="18323">MWDCRAPSTHRSRLSSTSERRRSRHPALKPSSSKPVCNDKITPTGARISATLPTARIALPVKARNHQNSVRLNLVEQAIRKAPHSCSSSLPMDNGKSQRKRGDEMKSIFNCFYKPLRELHADVCIPLLGFVKFRDCLIRPKNGEAHRLGSPAFTCSHGVPAGGSLS</sequence>
<evidence type="ECO:0000313" key="2">
    <source>
        <dbReference type="EMBL" id="MBB6145418.1"/>
    </source>
</evidence>
<dbReference type="Proteomes" id="UP000538666">
    <property type="component" value="Unassembled WGS sequence"/>
</dbReference>
<evidence type="ECO:0000256" key="1">
    <source>
        <dbReference type="SAM" id="MobiDB-lite"/>
    </source>
</evidence>
<keyword evidence="3" id="KW-1185">Reference proteome</keyword>
<feature type="region of interest" description="Disordered" evidence="1">
    <location>
        <begin position="1"/>
        <end position="42"/>
    </location>
</feature>
<protein>
    <submittedName>
        <fullName evidence="2">Uncharacterized protein</fullName>
    </submittedName>
</protein>
<proteinExistence type="predicted"/>
<name>A0A841K461_9BACT</name>
<reference evidence="2 3" key="1">
    <citation type="submission" date="2020-08" db="EMBL/GenBank/DDBJ databases">
        <title>Genomic Encyclopedia of Type Strains, Phase IV (KMG-IV): sequencing the most valuable type-strain genomes for metagenomic binning, comparative biology and taxonomic classification.</title>
        <authorList>
            <person name="Goeker M."/>
        </authorList>
    </citation>
    <scope>NUCLEOTIDE SEQUENCE [LARGE SCALE GENOMIC DNA]</scope>
    <source>
        <strain evidence="2 3">DSM 103733</strain>
    </source>
</reference>
<accession>A0A841K461</accession>